<gene>
    <name evidence="1" type="ORF">CEXT_487721</name>
</gene>
<evidence type="ECO:0000313" key="2">
    <source>
        <dbReference type="Proteomes" id="UP001054945"/>
    </source>
</evidence>
<reference evidence="1 2" key="1">
    <citation type="submission" date="2021-06" db="EMBL/GenBank/DDBJ databases">
        <title>Caerostris extrusa draft genome.</title>
        <authorList>
            <person name="Kono N."/>
            <person name="Arakawa K."/>
        </authorList>
    </citation>
    <scope>NUCLEOTIDE SEQUENCE [LARGE SCALE GENOMIC DNA]</scope>
</reference>
<comment type="caution">
    <text evidence="1">The sequence shown here is derived from an EMBL/GenBank/DDBJ whole genome shotgun (WGS) entry which is preliminary data.</text>
</comment>
<keyword evidence="2" id="KW-1185">Reference proteome</keyword>
<accession>A0AAV4Q8F5</accession>
<protein>
    <submittedName>
        <fullName evidence="1">Uncharacterized protein</fullName>
    </submittedName>
</protein>
<proteinExistence type="predicted"/>
<dbReference type="AlphaFoldDB" id="A0AAV4Q8F5"/>
<sequence>MYGNDGAGYIKSASTAFYRSWLPQLLSPSNIFYLQTLNFKIVKSFPILSNHLINGLFLFRDLAGFECQDLSGIIFRTSQEMARLTKYITTDDLFDLWLSMESVQFQTILFQHPLLALGDLDCFEDFPLKHIQ</sequence>
<evidence type="ECO:0000313" key="1">
    <source>
        <dbReference type="EMBL" id="GIY05674.1"/>
    </source>
</evidence>
<organism evidence="1 2">
    <name type="scientific">Caerostris extrusa</name>
    <name type="common">Bark spider</name>
    <name type="synonym">Caerostris bankana</name>
    <dbReference type="NCBI Taxonomy" id="172846"/>
    <lineage>
        <taxon>Eukaryota</taxon>
        <taxon>Metazoa</taxon>
        <taxon>Ecdysozoa</taxon>
        <taxon>Arthropoda</taxon>
        <taxon>Chelicerata</taxon>
        <taxon>Arachnida</taxon>
        <taxon>Araneae</taxon>
        <taxon>Araneomorphae</taxon>
        <taxon>Entelegynae</taxon>
        <taxon>Araneoidea</taxon>
        <taxon>Araneidae</taxon>
        <taxon>Caerostris</taxon>
    </lineage>
</organism>
<name>A0AAV4Q8F5_CAEEX</name>
<dbReference type="EMBL" id="BPLR01005865">
    <property type="protein sequence ID" value="GIY05674.1"/>
    <property type="molecule type" value="Genomic_DNA"/>
</dbReference>
<dbReference type="Proteomes" id="UP001054945">
    <property type="component" value="Unassembled WGS sequence"/>
</dbReference>